<feature type="transmembrane region" description="Helical" evidence="1">
    <location>
        <begin position="41"/>
        <end position="62"/>
    </location>
</feature>
<dbReference type="Proteomes" id="UP000243924">
    <property type="component" value="Chromosome I"/>
</dbReference>
<evidence type="ECO:0000256" key="1">
    <source>
        <dbReference type="SAM" id="Phobius"/>
    </source>
</evidence>
<organism evidence="2 3">
    <name type="scientific">Halopseudomonas salegens</name>
    <dbReference type="NCBI Taxonomy" id="1434072"/>
    <lineage>
        <taxon>Bacteria</taxon>
        <taxon>Pseudomonadati</taxon>
        <taxon>Pseudomonadota</taxon>
        <taxon>Gammaproteobacteria</taxon>
        <taxon>Pseudomonadales</taxon>
        <taxon>Pseudomonadaceae</taxon>
        <taxon>Halopseudomonas</taxon>
    </lineage>
</organism>
<evidence type="ECO:0000313" key="3">
    <source>
        <dbReference type="Proteomes" id="UP000243924"/>
    </source>
</evidence>
<dbReference type="STRING" id="1434072.SAMN05216210_0743"/>
<keyword evidence="1" id="KW-1133">Transmembrane helix</keyword>
<feature type="transmembrane region" description="Helical" evidence="1">
    <location>
        <begin position="12"/>
        <end position="35"/>
    </location>
</feature>
<dbReference type="OrthoDB" id="5605732at2"/>
<dbReference type="RefSeq" id="WP_092384269.1">
    <property type="nucleotide sequence ID" value="NZ_LT629787.1"/>
</dbReference>
<keyword evidence="3" id="KW-1185">Reference proteome</keyword>
<gene>
    <name evidence="2" type="ORF">SAMN05216210_0743</name>
</gene>
<dbReference type="EMBL" id="LT629787">
    <property type="protein sequence ID" value="SDT94697.1"/>
    <property type="molecule type" value="Genomic_DNA"/>
</dbReference>
<name>A0A1H2EHV2_9GAMM</name>
<sequence length="211" mass="24024">MENKATKKQIALGLVVIFALLALVLWIISSIWNWFSSLNSNLAVGMLTASSTIIVATITLVLGRFFERVKEAEAHLRAQKIEIYDEFLKRFFSLFFNTKNDGEVDDEDLVPFLQEWQRKLVVWGGPKVLSSFVSWKQYLASGKSDAHSVFLMDEFFRAMRSDIGLSNRGLTKGFFSNLILRHANVFLEEAKINPNITLSDLAKIEKDRGLE</sequence>
<proteinExistence type="predicted"/>
<dbReference type="AlphaFoldDB" id="A0A1H2EHV2"/>
<accession>A0A1H2EHV2</accession>
<evidence type="ECO:0000313" key="2">
    <source>
        <dbReference type="EMBL" id="SDT94697.1"/>
    </source>
</evidence>
<keyword evidence="1" id="KW-0812">Transmembrane</keyword>
<protein>
    <submittedName>
        <fullName evidence="2">Uncharacterized protein</fullName>
    </submittedName>
</protein>
<reference evidence="3" key="1">
    <citation type="submission" date="2016-10" db="EMBL/GenBank/DDBJ databases">
        <authorList>
            <person name="Varghese N."/>
            <person name="Submissions S."/>
        </authorList>
    </citation>
    <scope>NUCLEOTIDE SEQUENCE [LARGE SCALE GENOMIC DNA]</scope>
    <source>
        <strain evidence="3">CECT 8338</strain>
    </source>
</reference>
<keyword evidence="1" id="KW-0472">Membrane</keyword>